<dbReference type="EMBL" id="PPCN01000004">
    <property type="protein sequence ID" value="POF31697.1"/>
    <property type="molecule type" value="Genomic_DNA"/>
</dbReference>
<dbReference type="InterPro" id="IPR002563">
    <property type="entry name" value="Flavin_Rdtase-like_dom"/>
</dbReference>
<dbReference type="GO" id="GO:0010181">
    <property type="term" value="F:FMN binding"/>
    <property type="evidence" value="ECO:0007669"/>
    <property type="project" value="InterPro"/>
</dbReference>
<gene>
    <name evidence="3" type="ORF">CLV41_104267</name>
</gene>
<dbReference type="PANTHER" id="PTHR30466">
    <property type="entry name" value="FLAVIN REDUCTASE"/>
    <property type="match status" value="1"/>
</dbReference>
<dbReference type="Gene3D" id="2.30.110.10">
    <property type="entry name" value="Electron Transport, Fmn-binding Protein, Chain A"/>
    <property type="match status" value="1"/>
</dbReference>
<evidence type="ECO:0000256" key="1">
    <source>
        <dbReference type="ARBA" id="ARBA00023002"/>
    </source>
</evidence>
<protein>
    <submittedName>
        <fullName evidence="3">Flavin reductase</fullName>
    </submittedName>
</protein>
<dbReference type="Proteomes" id="UP000236959">
    <property type="component" value="Unassembled WGS sequence"/>
</dbReference>
<dbReference type="SUPFAM" id="SSF50475">
    <property type="entry name" value="FMN-binding split barrel"/>
    <property type="match status" value="1"/>
</dbReference>
<dbReference type="Pfam" id="PF01613">
    <property type="entry name" value="Flavin_Reduct"/>
    <property type="match status" value="1"/>
</dbReference>
<evidence type="ECO:0000259" key="2">
    <source>
        <dbReference type="SMART" id="SM00903"/>
    </source>
</evidence>
<feature type="domain" description="Flavin reductase like" evidence="2">
    <location>
        <begin position="25"/>
        <end position="172"/>
    </location>
</feature>
<sequence>MSPSSSDPADQARLPLDMKIFREAMSRIAAAVHVVTTDGPAGRMGATVSAACSVSDDPPSILICLNRETRIHGAVLKNRCFCLNTLSDDHEAISDAFAGRENLDMPDRFAKGDWIPLATGCPALDSARLSVDCDVFSVTEMGTHSIIVGTVADLRMTDPGKSLLYVRRGYKSLDT</sequence>
<dbReference type="GO" id="GO:0006208">
    <property type="term" value="P:pyrimidine nucleobase catabolic process"/>
    <property type="evidence" value="ECO:0007669"/>
    <property type="project" value="TreeGrafter"/>
</dbReference>
<reference evidence="3 4" key="1">
    <citation type="submission" date="2018-01" db="EMBL/GenBank/DDBJ databases">
        <title>Genomic Encyclopedia of Archaeal and Bacterial Type Strains, Phase II (KMG-II): from individual species to whole genera.</title>
        <authorList>
            <person name="Goeker M."/>
        </authorList>
    </citation>
    <scope>NUCLEOTIDE SEQUENCE [LARGE SCALE GENOMIC DNA]</scope>
    <source>
        <strain evidence="3 4">DSM 17023</strain>
    </source>
</reference>
<dbReference type="SMART" id="SM00903">
    <property type="entry name" value="Flavin_Reduct"/>
    <property type="match status" value="1"/>
</dbReference>
<dbReference type="OrthoDB" id="9789254at2"/>
<keyword evidence="4" id="KW-1185">Reference proteome</keyword>
<accession>A0A2S3UVF2</accession>
<evidence type="ECO:0000313" key="4">
    <source>
        <dbReference type="Proteomes" id="UP000236959"/>
    </source>
</evidence>
<dbReference type="PANTHER" id="PTHR30466:SF1">
    <property type="entry name" value="FMN REDUCTASE (NADH) RUTF"/>
    <property type="match status" value="1"/>
</dbReference>
<dbReference type="InterPro" id="IPR012349">
    <property type="entry name" value="Split_barrel_FMN-bd"/>
</dbReference>
<name>A0A2S3UVF2_9HYPH</name>
<dbReference type="InterPro" id="IPR050268">
    <property type="entry name" value="NADH-dep_flavin_reductase"/>
</dbReference>
<comment type="caution">
    <text evidence="3">The sequence shown here is derived from an EMBL/GenBank/DDBJ whole genome shotgun (WGS) entry which is preliminary data.</text>
</comment>
<keyword evidence="1" id="KW-0560">Oxidoreductase</keyword>
<dbReference type="AlphaFoldDB" id="A0A2S3UVF2"/>
<dbReference type="RefSeq" id="WP_103222637.1">
    <property type="nucleotide sequence ID" value="NZ_PPCN01000004.1"/>
</dbReference>
<evidence type="ECO:0000313" key="3">
    <source>
        <dbReference type="EMBL" id="POF31697.1"/>
    </source>
</evidence>
<dbReference type="GO" id="GO:0042602">
    <property type="term" value="F:riboflavin reductase (NADPH) activity"/>
    <property type="evidence" value="ECO:0007669"/>
    <property type="project" value="TreeGrafter"/>
</dbReference>
<organism evidence="3 4">
    <name type="scientific">Roseibium marinum</name>
    <dbReference type="NCBI Taxonomy" id="281252"/>
    <lineage>
        <taxon>Bacteria</taxon>
        <taxon>Pseudomonadati</taxon>
        <taxon>Pseudomonadota</taxon>
        <taxon>Alphaproteobacteria</taxon>
        <taxon>Hyphomicrobiales</taxon>
        <taxon>Stappiaceae</taxon>
        <taxon>Roseibium</taxon>
    </lineage>
</organism>
<proteinExistence type="predicted"/>